<sequence length="96" mass="10945">MARRSYHPSNLRPHRLRNSDAKGDETSEPLLHTGHQFITGAGWARASGRFTGPCHLRSKHEIRSITENLSPYRHYHIAVVWDSFYYGTAGLRNKSG</sequence>
<protein>
    <submittedName>
        <fullName evidence="2">Uncharacterized protein</fullName>
    </submittedName>
</protein>
<dbReference type="Proteomes" id="UP001519460">
    <property type="component" value="Unassembled WGS sequence"/>
</dbReference>
<dbReference type="EMBL" id="JACVVK020000001">
    <property type="protein sequence ID" value="KAK7508642.1"/>
    <property type="molecule type" value="Genomic_DNA"/>
</dbReference>
<organism evidence="2 3">
    <name type="scientific">Batillaria attramentaria</name>
    <dbReference type="NCBI Taxonomy" id="370345"/>
    <lineage>
        <taxon>Eukaryota</taxon>
        <taxon>Metazoa</taxon>
        <taxon>Spiralia</taxon>
        <taxon>Lophotrochozoa</taxon>
        <taxon>Mollusca</taxon>
        <taxon>Gastropoda</taxon>
        <taxon>Caenogastropoda</taxon>
        <taxon>Sorbeoconcha</taxon>
        <taxon>Cerithioidea</taxon>
        <taxon>Batillariidae</taxon>
        <taxon>Batillaria</taxon>
    </lineage>
</organism>
<proteinExistence type="predicted"/>
<feature type="region of interest" description="Disordered" evidence="1">
    <location>
        <begin position="1"/>
        <end position="31"/>
    </location>
</feature>
<evidence type="ECO:0000256" key="1">
    <source>
        <dbReference type="SAM" id="MobiDB-lite"/>
    </source>
</evidence>
<gene>
    <name evidence="2" type="ORF">BaRGS_00000208</name>
</gene>
<comment type="caution">
    <text evidence="2">The sequence shown here is derived from an EMBL/GenBank/DDBJ whole genome shotgun (WGS) entry which is preliminary data.</text>
</comment>
<evidence type="ECO:0000313" key="2">
    <source>
        <dbReference type="EMBL" id="KAK7508642.1"/>
    </source>
</evidence>
<feature type="compositionally biased region" description="Basic residues" evidence="1">
    <location>
        <begin position="1"/>
        <end position="16"/>
    </location>
</feature>
<name>A0ABD0MBK6_9CAEN</name>
<accession>A0ABD0MBK6</accession>
<dbReference type="AlphaFoldDB" id="A0ABD0MBK6"/>
<reference evidence="2 3" key="1">
    <citation type="journal article" date="2023" name="Sci. Data">
        <title>Genome assembly of the Korean intertidal mud-creeper Batillaria attramentaria.</title>
        <authorList>
            <person name="Patra A.K."/>
            <person name="Ho P.T."/>
            <person name="Jun S."/>
            <person name="Lee S.J."/>
            <person name="Kim Y."/>
            <person name="Won Y.J."/>
        </authorList>
    </citation>
    <scope>NUCLEOTIDE SEQUENCE [LARGE SCALE GENOMIC DNA]</scope>
    <source>
        <strain evidence="2">Wonlab-2016</strain>
    </source>
</reference>
<keyword evidence="3" id="KW-1185">Reference proteome</keyword>
<evidence type="ECO:0000313" key="3">
    <source>
        <dbReference type="Proteomes" id="UP001519460"/>
    </source>
</evidence>